<organism evidence="3">
    <name type="scientific">marine metagenome</name>
    <dbReference type="NCBI Taxonomy" id="408172"/>
    <lineage>
        <taxon>unclassified sequences</taxon>
        <taxon>metagenomes</taxon>
        <taxon>ecological metagenomes</taxon>
    </lineage>
</organism>
<dbReference type="SUPFAM" id="SSF63829">
    <property type="entry name" value="Calcium-dependent phosphotriesterase"/>
    <property type="match status" value="1"/>
</dbReference>
<dbReference type="InterPro" id="IPR013658">
    <property type="entry name" value="SGL"/>
</dbReference>
<dbReference type="InterPro" id="IPR011042">
    <property type="entry name" value="6-blade_b-propeller_TolB-like"/>
</dbReference>
<feature type="non-terminal residue" evidence="3">
    <location>
        <position position="1"/>
    </location>
</feature>
<name>A0A382SZN9_9ZZZZ</name>
<dbReference type="PANTHER" id="PTHR47572">
    <property type="entry name" value="LIPOPROTEIN-RELATED"/>
    <property type="match status" value="1"/>
</dbReference>
<dbReference type="AlphaFoldDB" id="A0A382SZN9"/>
<reference evidence="3" key="1">
    <citation type="submission" date="2018-05" db="EMBL/GenBank/DDBJ databases">
        <authorList>
            <person name="Lanie J.A."/>
            <person name="Ng W.-L."/>
            <person name="Kazmierczak K.M."/>
            <person name="Andrzejewski T.M."/>
            <person name="Davidsen T.M."/>
            <person name="Wayne K.J."/>
            <person name="Tettelin H."/>
            <person name="Glass J.I."/>
            <person name="Rusch D."/>
            <person name="Podicherti R."/>
            <person name="Tsui H.-C.T."/>
            <person name="Winkler M.E."/>
        </authorList>
    </citation>
    <scope>NUCLEOTIDE SEQUENCE</scope>
</reference>
<evidence type="ECO:0000256" key="1">
    <source>
        <dbReference type="ARBA" id="ARBA00022801"/>
    </source>
</evidence>
<proteinExistence type="predicted"/>
<dbReference type="PANTHER" id="PTHR47572:SF4">
    <property type="entry name" value="LACTONASE DRP35"/>
    <property type="match status" value="1"/>
</dbReference>
<dbReference type="Gene3D" id="2.120.10.30">
    <property type="entry name" value="TolB, C-terminal domain"/>
    <property type="match status" value="1"/>
</dbReference>
<protein>
    <recommendedName>
        <fullName evidence="2">SMP-30/Gluconolactonase/LRE-like region domain-containing protein</fullName>
    </recommendedName>
</protein>
<gene>
    <name evidence="3" type="ORF">METZ01_LOCUS368047</name>
</gene>
<accession>A0A382SZN9</accession>
<dbReference type="GO" id="GO:0016787">
    <property type="term" value="F:hydrolase activity"/>
    <property type="evidence" value="ECO:0007669"/>
    <property type="project" value="UniProtKB-KW"/>
</dbReference>
<dbReference type="PRINTS" id="PR01790">
    <property type="entry name" value="SMP30FAMILY"/>
</dbReference>
<dbReference type="EMBL" id="UINC01132712">
    <property type="protein sequence ID" value="SVD15193.1"/>
    <property type="molecule type" value="Genomic_DNA"/>
</dbReference>
<sequence length="145" mass="16013">VLSDGTIELLADDFERPNGLAFSPDESTLYIDDSFHRHLRAFDVNANGTLANSRIITDMDHPQPGSPDGMKVDEEGHVYITGPPGIWVLEPDGAVLGIFCPPELPANLAWGDDDRRSLYMTARTSLYRIRVSVPGMPVVGDRKEY</sequence>
<evidence type="ECO:0000313" key="3">
    <source>
        <dbReference type="EMBL" id="SVD15193.1"/>
    </source>
</evidence>
<keyword evidence="1" id="KW-0378">Hydrolase</keyword>
<feature type="domain" description="SMP-30/Gluconolactonase/LRE-like region" evidence="2">
    <location>
        <begin position="4"/>
        <end position="122"/>
    </location>
</feature>
<evidence type="ECO:0000259" key="2">
    <source>
        <dbReference type="Pfam" id="PF08450"/>
    </source>
</evidence>
<dbReference type="Pfam" id="PF08450">
    <property type="entry name" value="SGL"/>
    <property type="match status" value="1"/>
</dbReference>
<dbReference type="InterPro" id="IPR051262">
    <property type="entry name" value="SMP-30/CGR1_Lactonase"/>
</dbReference>
<dbReference type="InterPro" id="IPR005511">
    <property type="entry name" value="SMP-30"/>
</dbReference>